<dbReference type="OrthoDB" id="9815348at2"/>
<evidence type="ECO:0000256" key="1">
    <source>
        <dbReference type="ARBA" id="ARBA00001946"/>
    </source>
</evidence>
<feature type="binding site" evidence="10">
    <location>
        <position position="162"/>
    </location>
    <ligand>
        <name>2-[(2R,5Z)-2-carboxy-4-methylthiazol-5(2H)-ylidene]ethyl phosphate</name>
        <dbReference type="ChEBI" id="CHEBI:62899"/>
    </ligand>
</feature>
<feature type="binding site" evidence="10">
    <location>
        <position position="105"/>
    </location>
    <ligand>
        <name>4-amino-2-methyl-5-(diphosphooxymethyl)pyrimidine</name>
        <dbReference type="ChEBI" id="CHEBI:57841"/>
    </ligand>
</feature>
<keyword evidence="5" id="KW-0460">Magnesium</keyword>
<dbReference type="AlphaFoldDB" id="A0A154WF46"/>
<dbReference type="Proteomes" id="UP000076400">
    <property type="component" value="Unassembled WGS sequence"/>
</dbReference>
<organism evidence="12 13">
    <name type="scientific">Oceanibaculum pacificum</name>
    <dbReference type="NCBI Taxonomy" id="580166"/>
    <lineage>
        <taxon>Bacteria</taxon>
        <taxon>Pseudomonadati</taxon>
        <taxon>Pseudomonadota</taxon>
        <taxon>Alphaproteobacteria</taxon>
        <taxon>Rhodospirillales</taxon>
        <taxon>Oceanibaculaceae</taxon>
        <taxon>Oceanibaculum</taxon>
    </lineage>
</organism>
<dbReference type="UniPathway" id="UPA00060">
    <property type="reaction ID" value="UER00141"/>
</dbReference>
<evidence type="ECO:0000259" key="11">
    <source>
        <dbReference type="Pfam" id="PF02581"/>
    </source>
</evidence>
<protein>
    <recommendedName>
        <fullName evidence="10">Thiamine-phosphate synthase</fullName>
        <shortName evidence="10">TP synthase</shortName>
        <shortName evidence="10">TPS</shortName>
        <ecNumber evidence="10">2.5.1.3</ecNumber>
    </recommendedName>
    <alternativeName>
        <fullName evidence="10">Thiamine-phosphate pyrophosphorylase</fullName>
        <shortName evidence="10">TMP pyrophosphorylase</shortName>
        <shortName evidence="10">TMP-PPase</shortName>
    </alternativeName>
</protein>
<keyword evidence="4" id="KW-0479">Metal-binding</keyword>
<comment type="catalytic activity">
    <reaction evidence="7 10">
        <text>4-methyl-5-(2-phosphooxyethyl)-thiazole + 4-amino-2-methyl-5-(diphosphooxymethyl)pyrimidine + H(+) = thiamine phosphate + diphosphate</text>
        <dbReference type="Rhea" id="RHEA:22328"/>
        <dbReference type="ChEBI" id="CHEBI:15378"/>
        <dbReference type="ChEBI" id="CHEBI:33019"/>
        <dbReference type="ChEBI" id="CHEBI:37575"/>
        <dbReference type="ChEBI" id="CHEBI:57841"/>
        <dbReference type="ChEBI" id="CHEBI:58296"/>
        <dbReference type="EC" id="2.5.1.3"/>
    </reaction>
</comment>
<evidence type="ECO:0000256" key="4">
    <source>
        <dbReference type="ARBA" id="ARBA00022723"/>
    </source>
</evidence>
<dbReference type="EMBL" id="LPXN01000057">
    <property type="protein sequence ID" value="KZD12085.1"/>
    <property type="molecule type" value="Genomic_DNA"/>
</dbReference>
<reference evidence="12 13" key="1">
    <citation type="submission" date="2015-12" db="EMBL/GenBank/DDBJ databases">
        <title>Genome sequence of Oceanibaculum pacificum MCCC 1A02656.</title>
        <authorList>
            <person name="Lu L."/>
            <person name="Lai Q."/>
            <person name="Shao Z."/>
            <person name="Qian P."/>
        </authorList>
    </citation>
    <scope>NUCLEOTIDE SEQUENCE [LARGE SCALE GENOMIC DNA]</scope>
    <source>
        <strain evidence="12 13">MCCC 1A02656</strain>
    </source>
</reference>
<dbReference type="PANTHER" id="PTHR20857">
    <property type="entry name" value="THIAMINE-PHOSPHATE PYROPHOSPHORYLASE"/>
    <property type="match status" value="1"/>
</dbReference>
<dbReference type="HAMAP" id="MF_00097">
    <property type="entry name" value="TMP_synthase"/>
    <property type="match status" value="1"/>
</dbReference>
<dbReference type="EC" id="2.5.1.3" evidence="10"/>
<dbReference type="PANTHER" id="PTHR20857:SF15">
    <property type="entry name" value="THIAMINE-PHOSPHATE SYNTHASE"/>
    <property type="match status" value="1"/>
</dbReference>
<evidence type="ECO:0000313" key="12">
    <source>
        <dbReference type="EMBL" id="KZD12085.1"/>
    </source>
</evidence>
<keyword evidence="6 10" id="KW-0784">Thiamine biosynthesis</keyword>
<evidence type="ECO:0000256" key="2">
    <source>
        <dbReference type="ARBA" id="ARBA00005165"/>
    </source>
</evidence>
<dbReference type="GO" id="GO:0009229">
    <property type="term" value="P:thiamine diphosphate biosynthetic process"/>
    <property type="evidence" value="ECO:0007669"/>
    <property type="project" value="UniProtKB-UniRule"/>
</dbReference>
<dbReference type="InterPro" id="IPR013785">
    <property type="entry name" value="Aldolase_TIM"/>
</dbReference>
<dbReference type="GO" id="GO:0005737">
    <property type="term" value="C:cytoplasm"/>
    <property type="evidence" value="ECO:0007669"/>
    <property type="project" value="TreeGrafter"/>
</dbReference>
<comment type="pathway">
    <text evidence="2 10">Cofactor biosynthesis; thiamine diphosphate biosynthesis; thiamine phosphate from 4-amino-2-methyl-5-diphosphomethylpyrimidine and 4-methyl-5-(2-phosphoethyl)-thiazole: step 1/1.</text>
</comment>
<evidence type="ECO:0000256" key="6">
    <source>
        <dbReference type="ARBA" id="ARBA00022977"/>
    </source>
</evidence>
<dbReference type="Pfam" id="PF02581">
    <property type="entry name" value="TMP-TENI"/>
    <property type="match status" value="1"/>
</dbReference>
<evidence type="ECO:0000256" key="3">
    <source>
        <dbReference type="ARBA" id="ARBA00022679"/>
    </source>
</evidence>
<feature type="binding site" evidence="10">
    <location>
        <position position="68"/>
    </location>
    <ligand>
        <name>4-amino-2-methyl-5-(diphosphooxymethyl)pyrimidine</name>
        <dbReference type="ChEBI" id="CHEBI:57841"/>
    </ligand>
</feature>
<comment type="catalytic activity">
    <reaction evidence="8 10">
        <text>2-(2-carboxy-4-methylthiazol-5-yl)ethyl phosphate + 4-amino-2-methyl-5-(diphosphooxymethyl)pyrimidine + 2 H(+) = thiamine phosphate + CO2 + diphosphate</text>
        <dbReference type="Rhea" id="RHEA:47848"/>
        <dbReference type="ChEBI" id="CHEBI:15378"/>
        <dbReference type="ChEBI" id="CHEBI:16526"/>
        <dbReference type="ChEBI" id="CHEBI:33019"/>
        <dbReference type="ChEBI" id="CHEBI:37575"/>
        <dbReference type="ChEBI" id="CHEBI:57841"/>
        <dbReference type="ChEBI" id="CHEBI:62890"/>
        <dbReference type="EC" id="2.5.1.3"/>
    </reaction>
</comment>
<feature type="domain" description="Thiamine phosphate synthase/TenI" evidence="11">
    <location>
        <begin position="7"/>
        <end position="184"/>
    </location>
</feature>
<evidence type="ECO:0000313" key="13">
    <source>
        <dbReference type="Proteomes" id="UP000076400"/>
    </source>
</evidence>
<dbReference type="SUPFAM" id="SSF51391">
    <property type="entry name" value="Thiamin phosphate synthase"/>
    <property type="match status" value="1"/>
</dbReference>
<comment type="cofactor">
    <cofactor evidence="1">
        <name>Mg(2+)</name>
        <dbReference type="ChEBI" id="CHEBI:18420"/>
    </cofactor>
</comment>
<comment type="caution">
    <text evidence="10">Lacks conserved residue(s) required for the propagation of feature annotation.</text>
</comment>
<dbReference type="InterPro" id="IPR034291">
    <property type="entry name" value="TMP_synthase"/>
</dbReference>
<accession>A0A154WF46</accession>
<evidence type="ECO:0000256" key="8">
    <source>
        <dbReference type="ARBA" id="ARBA00047851"/>
    </source>
</evidence>
<name>A0A154WF46_9PROT</name>
<dbReference type="CDD" id="cd00564">
    <property type="entry name" value="TMP_TenI"/>
    <property type="match status" value="1"/>
</dbReference>
<keyword evidence="3 10" id="KW-0808">Transferase</keyword>
<dbReference type="Gene3D" id="3.20.20.70">
    <property type="entry name" value="Aldolase class I"/>
    <property type="match status" value="1"/>
</dbReference>
<dbReference type="GO" id="GO:0009228">
    <property type="term" value="P:thiamine biosynthetic process"/>
    <property type="evidence" value="ECO:0007669"/>
    <property type="project" value="UniProtKB-KW"/>
</dbReference>
<comment type="caution">
    <text evidence="12">The sequence shown here is derived from an EMBL/GenBank/DDBJ whole genome shotgun (WGS) entry which is preliminary data.</text>
</comment>
<feature type="binding site" evidence="10">
    <location>
        <position position="134"/>
    </location>
    <ligand>
        <name>4-amino-2-methyl-5-(diphosphooxymethyl)pyrimidine</name>
        <dbReference type="ChEBI" id="CHEBI:57841"/>
    </ligand>
</feature>
<evidence type="ECO:0000256" key="10">
    <source>
        <dbReference type="HAMAP-Rule" id="MF_00097"/>
    </source>
</evidence>
<dbReference type="STRING" id="580166.AUP43_05450"/>
<dbReference type="RefSeq" id="WP_067553213.1">
    <property type="nucleotide sequence ID" value="NZ_LPXN01000057.1"/>
</dbReference>
<evidence type="ECO:0000256" key="5">
    <source>
        <dbReference type="ARBA" id="ARBA00022842"/>
    </source>
</evidence>
<evidence type="ECO:0000256" key="7">
    <source>
        <dbReference type="ARBA" id="ARBA00047334"/>
    </source>
</evidence>
<feature type="binding site" evidence="10">
    <location>
        <begin position="131"/>
        <end position="133"/>
    </location>
    <ligand>
        <name>2-[(2R,5Z)-2-carboxy-4-methylthiazol-5(2H)-ylidene]ethyl phosphate</name>
        <dbReference type="ChEBI" id="CHEBI:62899"/>
    </ligand>
</feature>
<comment type="catalytic activity">
    <reaction evidence="9 10">
        <text>2-[(2R,5Z)-2-carboxy-4-methylthiazol-5(2H)-ylidene]ethyl phosphate + 4-amino-2-methyl-5-(diphosphooxymethyl)pyrimidine + 2 H(+) = thiamine phosphate + CO2 + diphosphate</text>
        <dbReference type="Rhea" id="RHEA:47844"/>
        <dbReference type="ChEBI" id="CHEBI:15378"/>
        <dbReference type="ChEBI" id="CHEBI:16526"/>
        <dbReference type="ChEBI" id="CHEBI:33019"/>
        <dbReference type="ChEBI" id="CHEBI:37575"/>
        <dbReference type="ChEBI" id="CHEBI:57841"/>
        <dbReference type="ChEBI" id="CHEBI:62899"/>
        <dbReference type="EC" id="2.5.1.3"/>
    </reaction>
</comment>
<dbReference type="GO" id="GO:0000287">
    <property type="term" value="F:magnesium ion binding"/>
    <property type="evidence" value="ECO:0007669"/>
    <property type="project" value="UniProtKB-UniRule"/>
</dbReference>
<sequence length="205" mass="20785">MPLPAPLLLITDRALNDRPVVETVEAALEGGCRWVMLREKDLPPESLLNMAWELAALAKRHHAALSINSDLEAAKAVGAGLHLPAGGDIATARVALGDAALIGASAHSLEEAEAAQQAGADYVTLSPIFATASKPGYGPALGLEGLRHAVARLHLPVVALAGIDATNAAACRAAGAAAVAVMGGLMRAGDPQGETAALLHALREA</sequence>
<proteinExistence type="inferred from homology"/>
<comment type="similarity">
    <text evidence="10">Belongs to the thiamine-phosphate synthase family.</text>
</comment>
<dbReference type="InterPro" id="IPR036206">
    <property type="entry name" value="ThiamineP_synth_sf"/>
</dbReference>
<dbReference type="GO" id="GO:0004789">
    <property type="term" value="F:thiamine-phosphate diphosphorylase activity"/>
    <property type="evidence" value="ECO:0007669"/>
    <property type="project" value="UniProtKB-UniRule"/>
</dbReference>
<keyword evidence="13" id="KW-1185">Reference proteome</keyword>
<evidence type="ECO:0000256" key="9">
    <source>
        <dbReference type="ARBA" id="ARBA00047883"/>
    </source>
</evidence>
<dbReference type="InterPro" id="IPR022998">
    <property type="entry name" value="ThiamineP_synth_TenI"/>
</dbReference>
<gene>
    <name evidence="10" type="primary">thiE</name>
    <name evidence="12" type="ORF">AUP43_05450</name>
</gene>
<comment type="function">
    <text evidence="10">Condenses 4-methyl-5-(beta-hydroxyethyl)thiazole monophosphate (THZ-P) and 2-methyl-4-amino-5-hydroxymethyl pyrimidine pyrophosphate (HMP-PP) to form thiamine monophosphate (TMP).</text>
</comment>